<name>A0AAD2C263_9RALS</name>
<reference evidence="2" key="1">
    <citation type="submission" date="2023-07" db="EMBL/GenBank/DDBJ databases">
        <authorList>
            <person name="Peeters C."/>
        </authorList>
    </citation>
    <scope>NUCLEOTIDE SEQUENCE</scope>
    <source>
        <strain evidence="2">R-77567</strain>
    </source>
</reference>
<dbReference type="AlphaFoldDB" id="A0AAD2C263"/>
<dbReference type="EMBL" id="CAUDKO010000003">
    <property type="protein sequence ID" value="CAJ0861963.1"/>
    <property type="molecule type" value="Genomic_DNA"/>
</dbReference>
<accession>A0AAD2C263</accession>
<evidence type="ECO:0000313" key="3">
    <source>
        <dbReference type="Proteomes" id="UP001190491"/>
    </source>
</evidence>
<dbReference type="Proteomes" id="UP001190491">
    <property type="component" value="Unassembled WGS sequence"/>
</dbReference>
<dbReference type="Pfam" id="PF13385">
    <property type="entry name" value="Laminin_G_3"/>
    <property type="match status" value="1"/>
</dbReference>
<organism evidence="2 3">
    <name type="scientific">Ralstonia flatus</name>
    <dbReference type="NCBI Taxonomy" id="3058601"/>
    <lineage>
        <taxon>Bacteria</taxon>
        <taxon>Pseudomonadati</taxon>
        <taxon>Pseudomonadota</taxon>
        <taxon>Betaproteobacteria</taxon>
        <taxon>Burkholderiales</taxon>
        <taxon>Burkholderiaceae</taxon>
        <taxon>Ralstonia</taxon>
    </lineage>
</organism>
<feature type="region of interest" description="Disordered" evidence="1">
    <location>
        <begin position="37"/>
        <end position="56"/>
    </location>
</feature>
<evidence type="ECO:0008006" key="4">
    <source>
        <dbReference type="Google" id="ProtNLM"/>
    </source>
</evidence>
<evidence type="ECO:0000313" key="2">
    <source>
        <dbReference type="EMBL" id="CAJ0861963.1"/>
    </source>
</evidence>
<proteinExistence type="predicted"/>
<gene>
    <name evidence="2" type="ORF">R77567_01604</name>
</gene>
<protein>
    <recommendedName>
        <fullName evidence="4">LamG domain-containing protein</fullName>
    </recommendedName>
</protein>
<dbReference type="SUPFAM" id="SSF49899">
    <property type="entry name" value="Concanavalin A-like lectins/glucanases"/>
    <property type="match status" value="1"/>
</dbReference>
<dbReference type="Gene3D" id="2.60.120.200">
    <property type="match status" value="1"/>
</dbReference>
<dbReference type="RefSeq" id="WP_316857005.1">
    <property type="nucleotide sequence ID" value="NZ_CAUDKO010000003.1"/>
</dbReference>
<evidence type="ECO:0000256" key="1">
    <source>
        <dbReference type="SAM" id="MobiDB-lite"/>
    </source>
</evidence>
<comment type="caution">
    <text evidence="2">The sequence shown here is derived from an EMBL/GenBank/DDBJ whole genome shotgun (WGS) entry which is preliminary data.</text>
</comment>
<sequence length="239" mass="25261">MIPAFTRYRNGSSVGDPYFANVSLLLHADGSNGSTTFTDSSPVAHSTPSVTGSVSISSTNPKFGSGCVKFNGSGSPSQFEGFLDYTADSSLTLGTGDFTIEAWVNIASNPSSYYGLFDYRPDHSNGAYFSAFIDNSGRPILFVNNNTQIVAASPISLNQYHHLAYVRRSGVSTLYVDGTASGSSYTDSNNYGGARLRVGGSGWDGSLCLGGLMDDIRITNTVGRYNGTFTPTGPFPDHA</sequence>
<dbReference type="InterPro" id="IPR013320">
    <property type="entry name" value="ConA-like_dom_sf"/>
</dbReference>